<name>A0A0A9DUP5_ARUDO</name>
<evidence type="ECO:0000313" key="1">
    <source>
        <dbReference type="EMBL" id="JAD92284.1"/>
    </source>
</evidence>
<proteinExistence type="predicted"/>
<accession>A0A0A9DUP5</accession>
<reference evidence="1" key="1">
    <citation type="submission" date="2014-09" db="EMBL/GenBank/DDBJ databases">
        <authorList>
            <person name="Magalhaes I.L.F."/>
            <person name="Oliveira U."/>
            <person name="Santos F.R."/>
            <person name="Vidigal T.H.D.A."/>
            <person name="Brescovit A.D."/>
            <person name="Santos A.J."/>
        </authorList>
    </citation>
    <scope>NUCLEOTIDE SEQUENCE</scope>
    <source>
        <tissue evidence="1">Shoot tissue taken approximately 20 cm above the soil surface</tissue>
    </source>
</reference>
<sequence>MNFLLHCVTRIPVSKTFCRVRHPASVSDSDTRVRF</sequence>
<organism evidence="1">
    <name type="scientific">Arundo donax</name>
    <name type="common">Giant reed</name>
    <name type="synonym">Donax arundinaceus</name>
    <dbReference type="NCBI Taxonomy" id="35708"/>
    <lineage>
        <taxon>Eukaryota</taxon>
        <taxon>Viridiplantae</taxon>
        <taxon>Streptophyta</taxon>
        <taxon>Embryophyta</taxon>
        <taxon>Tracheophyta</taxon>
        <taxon>Spermatophyta</taxon>
        <taxon>Magnoliopsida</taxon>
        <taxon>Liliopsida</taxon>
        <taxon>Poales</taxon>
        <taxon>Poaceae</taxon>
        <taxon>PACMAD clade</taxon>
        <taxon>Arundinoideae</taxon>
        <taxon>Arundineae</taxon>
        <taxon>Arundo</taxon>
    </lineage>
</organism>
<protein>
    <submittedName>
        <fullName evidence="1">Uncharacterized protein</fullName>
    </submittedName>
</protein>
<reference evidence="1" key="2">
    <citation type="journal article" date="2015" name="Data Brief">
        <title>Shoot transcriptome of the giant reed, Arundo donax.</title>
        <authorList>
            <person name="Barrero R.A."/>
            <person name="Guerrero F.D."/>
            <person name="Moolhuijzen P."/>
            <person name="Goolsby J.A."/>
            <person name="Tidwell J."/>
            <person name="Bellgard S.E."/>
            <person name="Bellgard M.I."/>
        </authorList>
    </citation>
    <scope>NUCLEOTIDE SEQUENCE</scope>
    <source>
        <tissue evidence="1">Shoot tissue taken approximately 20 cm above the soil surface</tissue>
    </source>
</reference>
<dbReference type="AlphaFoldDB" id="A0A0A9DUP5"/>
<dbReference type="EMBL" id="GBRH01205611">
    <property type="protein sequence ID" value="JAD92284.1"/>
    <property type="molecule type" value="Transcribed_RNA"/>
</dbReference>